<sequence>MSGHEHWQLDGSAPELYQRYLVPAITSIWAADLIDRVQPKRGEAVLDVACGTGVVTRLAAERVTTGRVIGLDLNEGMLTVARSVPHTGVPIEWLQGSALALPVNDGAIYLVLCQLGLQFFPDRACAVREMKRVLVSSGRVALSVYSAIERTPGAEAFASALDERLGPDASKIKRAEHIFADANEVGDLLRKEGLDDVELYTVTKTISFPSVLDYVRFQLIATPMAGLLADYQASERDSVIEAVASATRLRLDPSMMVDRRFSFPQEAHIAIASKL</sequence>
<dbReference type="AlphaFoldDB" id="A0A271KMG4"/>
<dbReference type="Gene3D" id="3.40.50.150">
    <property type="entry name" value="Vaccinia Virus protein VP39"/>
    <property type="match status" value="1"/>
</dbReference>
<dbReference type="Pfam" id="PF01209">
    <property type="entry name" value="Ubie_methyltran"/>
    <property type="match status" value="1"/>
</dbReference>
<dbReference type="SUPFAM" id="SSF53335">
    <property type="entry name" value="S-adenosyl-L-methionine-dependent methyltransferases"/>
    <property type="match status" value="1"/>
</dbReference>
<protein>
    <submittedName>
        <fullName evidence="1">Transposase</fullName>
    </submittedName>
</protein>
<organism evidence="1 2">
    <name type="scientific">Mesorhizobium wenxiniae</name>
    <dbReference type="NCBI Taxonomy" id="2014805"/>
    <lineage>
        <taxon>Bacteria</taxon>
        <taxon>Pseudomonadati</taxon>
        <taxon>Pseudomonadota</taxon>
        <taxon>Alphaproteobacteria</taxon>
        <taxon>Hyphomicrobiales</taxon>
        <taxon>Phyllobacteriaceae</taxon>
        <taxon>Mesorhizobium</taxon>
    </lineage>
</organism>
<dbReference type="EMBL" id="NPKH01000011">
    <property type="protein sequence ID" value="PAP97041.1"/>
    <property type="molecule type" value="Genomic_DNA"/>
</dbReference>
<dbReference type="GO" id="GO:0008168">
    <property type="term" value="F:methyltransferase activity"/>
    <property type="evidence" value="ECO:0007669"/>
    <property type="project" value="TreeGrafter"/>
</dbReference>
<dbReference type="PANTHER" id="PTHR43591">
    <property type="entry name" value="METHYLTRANSFERASE"/>
    <property type="match status" value="1"/>
</dbReference>
<proteinExistence type="predicted"/>
<dbReference type="CDD" id="cd02440">
    <property type="entry name" value="AdoMet_MTases"/>
    <property type="match status" value="1"/>
</dbReference>
<comment type="caution">
    <text evidence="1">The sequence shown here is derived from an EMBL/GenBank/DDBJ whole genome shotgun (WGS) entry which is preliminary data.</text>
</comment>
<dbReference type="PANTHER" id="PTHR43591:SF24">
    <property type="entry name" value="2-METHOXY-6-POLYPRENYL-1,4-BENZOQUINOL METHYLASE, MITOCHONDRIAL"/>
    <property type="match status" value="1"/>
</dbReference>
<evidence type="ECO:0000313" key="1">
    <source>
        <dbReference type="EMBL" id="PAP97041.1"/>
    </source>
</evidence>
<evidence type="ECO:0000313" key="2">
    <source>
        <dbReference type="Proteomes" id="UP000215931"/>
    </source>
</evidence>
<dbReference type="OrthoDB" id="9765084at2"/>
<dbReference type="Proteomes" id="UP000215931">
    <property type="component" value="Unassembled WGS sequence"/>
</dbReference>
<reference evidence="1 2" key="1">
    <citation type="submission" date="2017-08" db="EMBL/GenBank/DDBJ databases">
        <title>Mesorhizobium wenxinae sp. nov., a novel rhizobial species isolated from root nodules of chickpea (Cicer arietinum L.).</title>
        <authorList>
            <person name="Zhang J."/>
        </authorList>
    </citation>
    <scope>NUCLEOTIDE SEQUENCE [LARGE SCALE GENOMIC DNA]</scope>
    <source>
        <strain evidence="2">WYCCWR 10019</strain>
    </source>
</reference>
<dbReference type="RefSeq" id="WP_095517670.1">
    <property type="nucleotide sequence ID" value="NZ_NPKH01000011.1"/>
</dbReference>
<keyword evidence="2" id="KW-1185">Reference proteome</keyword>
<accession>A0A271KMG4</accession>
<dbReference type="InterPro" id="IPR029063">
    <property type="entry name" value="SAM-dependent_MTases_sf"/>
</dbReference>
<name>A0A271KMG4_9HYPH</name>
<gene>
    <name evidence="1" type="ORF">CIT31_05035</name>
</gene>